<protein>
    <submittedName>
        <fullName evidence="3">Uncharacterized protein</fullName>
    </submittedName>
</protein>
<evidence type="ECO:0000313" key="3">
    <source>
        <dbReference type="EMBL" id="QJB05048.1"/>
    </source>
</evidence>
<sequence length="77" mass="8456">MVARLSTDAGRDYRLALSERTCRSDSTVTTQALPLDPYEHDDTPTGHSYAAAWIALIGFFALDVLIAVQIGALNHFF</sequence>
<evidence type="ECO:0000256" key="1">
    <source>
        <dbReference type="SAM" id="Phobius"/>
    </source>
</evidence>
<proteinExistence type="predicted"/>
<name>A0A6M3MCZ5_9ZZZZ</name>
<keyword evidence="1" id="KW-0472">Membrane</keyword>
<organism evidence="3">
    <name type="scientific">viral metagenome</name>
    <dbReference type="NCBI Taxonomy" id="1070528"/>
    <lineage>
        <taxon>unclassified sequences</taxon>
        <taxon>metagenomes</taxon>
        <taxon>organismal metagenomes</taxon>
    </lineage>
</organism>
<gene>
    <name evidence="2" type="ORF">MM171A00157_0059</name>
    <name evidence="3" type="ORF">MM171B00143_0019</name>
</gene>
<feature type="transmembrane region" description="Helical" evidence="1">
    <location>
        <begin position="50"/>
        <end position="73"/>
    </location>
</feature>
<dbReference type="EMBL" id="MT143702">
    <property type="protein sequence ID" value="QJB00890.1"/>
    <property type="molecule type" value="Genomic_DNA"/>
</dbReference>
<keyword evidence="1" id="KW-0812">Transmembrane</keyword>
<dbReference type="AlphaFoldDB" id="A0A6M3MCZ5"/>
<keyword evidence="1" id="KW-1133">Transmembrane helix</keyword>
<accession>A0A6M3MCZ5</accession>
<evidence type="ECO:0000313" key="2">
    <source>
        <dbReference type="EMBL" id="QJB00890.1"/>
    </source>
</evidence>
<reference evidence="3" key="1">
    <citation type="submission" date="2020-03" db="EMBL/GenBank/DDBJ databases">
        <title>The deep terrestrial virosphere.</title>
        <authorList>
            <person name="Holmfeldt K."/>
            <person name="Nilsson E."/>
            <person name="Simone D."/>
            <person name="Lopez-Fernandez M."/>
            <person name="Wu X."/>
            <person name="de Brujin I."/>
            <person name="Lundin D."/>
            <person name="Andersson A."/>
            <person name="Bertilsson S."/>
            <person name="Dopson M."/>
        </authorList>
    </citation>
    <scope>NUCLEOTIDE SEQUENCE</scope>
    <source>
        <strain evidence="2">MM171A00157</strain>
        <strain evidence="3">MM171B00143</strain>
    </source>
</reference>
<dbReference type="EMBL" id="MT143894">
    <property type="protein sequence ID" value="QJB05048.1"/>
    <property type="molecule type" value="Genomic_DNA"/>
</dbReference>